<accession>A0A6J6LCJ0</accession>
<protein>
    <submittedName>
        <fullName evidence="1">Unannotated protein</fullName>
    </submittedName>
</protein>
<dbReference type="EMBL" id="CAEZWM010000085">
    <property type="protein sequence ID" value="CAB4658015.1"/>
    <property type="molecule type" value="Genomic_DNA"/>
</dbReference>
<name>A0A6J6LCJ0_9ZZZZ</name>
<organism evidence="1">
    <name type="scientific">freshwater metagenome</name>
    <dbReference type="NCBI Taxonomy" id="449393"/>
    <lineage>
        <taxon>unclassified sequences</taxon>
        <taxon>metagenomes</taxon>
        <taxon>ecological metagenomes</taxon>
    </lineage>
</organism>
<dbReference type="InterPro" id="IPR003374">
    <property type="entry name" value="ApbE-like_sf"/>
</dbReference>
<sequence length="55" mass="5843">MIAKDATSAEVLAKALYFLDPKEGAEVLNAHNATGVIIDDDGQAHPLSGFERFLA</sequence>
<dbReference type="Gene3D" id="3.10.520.10">
    <property type="entry name" value="ApbE-like domains"/>
    <property type="match status" value="1"/>
</dbReference>
<proteinExistence type="predicted"/>
<gene>
    <name evidence="1" type="ORF">UFOPK2242_00790</name>
</gene>
<reference evidence="1" key="1">
    <citation type="submission" date="2020-05" db="EMBL/GenBank/DDBJ databases">
        <authorList>
            <person name="Chiriac C."/>
            <person name="Salcher M."/>
            <person name="Ghai R."/>
            <person name="Kavagutti S V."/>
        </authorList>
    </citation>
    <scope>NUCLEOTIDE SEQUENCE</scope>
</reference>
<evidence type="ECO:0000313" key="1">
    <source>
        <dbReference type="EMBL" id="CAB4658015.1"/>
    </source>
</evidence>
<dbReference type="AlphaFoldDB" id="A0A6J6LCJ0"/>
<dbReference type="SUPFAM" id="SSF143631">
    <property type="entry name" value="ApbE-like"/>
    <property type="match status" value="1"/>
</dbReference>